<dbReference type="Proteomes" id="UP000014585">
    <property type="component" value="Unassembled WGS sequence"/>
</dbReference>
<dbReference type="PATRIC" id="fig|566551.4.peg.2015"/>
<dbReference type="HOGENOM" id="CLU_053685_0_0_6"/>
<keyword evidence="1" id="KW-0812">Transmembrane</keyword>
<dbReference type="EMBL" id="ATDT01000020">
    <property type="protein sequence ID" value="EPF16957.1"/>
    <property type="molecule type" value="Genomic_DNA"/>
</dbReference>
<feature type="transmembrane region" description="Helical" evidence="1">
    <location>
        <begin position="148"/>
        <end position="173"/>
    </location>
</feature>
<gene>
    <name evidence="2" type="ORF">HMPREF0201_02192</name>
</gene>
<name>S3JA04_9ENTR</name>
<feature type="transmembrane region" description="Helical" evidence="1">
    <location>
        <begin position="185"/>
        <end position="208"/>
    </location>
</feature>
<evidence type="ECO:0000256" key="1">
    <source>
        <dbReference type="SAM" id="Phobius"/>
    </source>
</evidence>
<evidence type="ECO:0000313" key="3">
    <source>
        <dbReference type="Proteomes" id="UP000014585"/>
    </source>
</evidence>
<keyword evidence="1" id="KW-1133">Transmembrane helix</keyword>
<reference evidence="2 3" key="1">
    <citation type="submission" date="2013-04" db="EMBL/GenBank/DDBJ databases">
        <authorList>
            <person name="Weinstock G."/>
            <person name="Sodergren E."/>
            <person name="Lobos E.A."/>
            <person name="Fulton L."/>
            <person name="Fulton R."/>
            <person name="Courtney L."/>
            <person name="Fronick C."/>
            <person name="O'Laughlin M."/>
            <person name="Godfrey J."/>
            <person name="Wilson R.M."/>
            <person name="Miner T."/>
            <person name="Farmer C."/>
            <person name="Delehaunty K."/>
            <person name="Cordes M."/>
            <person name="Minx P."/>
            <person name="Tomlinson C."/>
            <person name="Chen J."/>
            <person name="Wollam A."/>
            <person name="Pepin K.H."/>
            <person name="Palsikar V.B."/>
            <person name="Zhang X."/>
            <person name="Suruliraj S."/>
            <person name="Perna N.T."/>
            <person name="Plunkett G."/>
            <person name="Warren W."/>
            <person name="Mitreva M."/>
            <person name="Mardis E.R."/>
            <person name="Wilson R.K."/>
        </authorList>
    </citation>
    <scope>NUCLEOTIDE SEQUENCE [LARGE SCALE GENOMIC DNA]</scope>
    <source>
        <strain evidence="2 3">DSM 4568</strain>
    </source>
</reference>
<dbReference type="AlphaFoldDB" id="S3JA04"/>
<dbReference type="OrthoDB" id="6844265at2"/>
<evidence type="ECO:0000313" key="2">
    <source>
        <dbReference type="EMBL" id="EPF16957.1"/>
    </source>
</evidence>
<feature type="transmembrane region" description="Helical" evidence="1">
    <location>
        <begin position="123"/>
        <end position="142"/>
    </location>
</feature>
<keyword evidence="1" id="KW-0472">Membrane</keyword>
<organism evidence="2 3">
    <name type="scientific">Cedecea davisae DSM 4568</name>
    <dbReference type="NCBI Taxonomy" id="566551"/>
    <lineage>
        <taxon>Bacteria</taxon>
        <taxon>Pseudomonadati</taxon>
        <taxon>Pseudomonadota</taxon>
        <taxon>Gammaproteobacteria</taxon>
        <taxon>Enterobacterales</taxon>
        <taxon>Enterobacteriaceae</taxon>
        <taxon>Cedecea</taxon>
    </lineage>
</organism>
<proteinExistence type="predicted"/>
<dbReference type="RefSeq" id="WP_016536495.1">
    <property type="nucleotide sequence ID" value="NZ_KE161030.1"/>
</dbReference>
<accession>S3JA04</accession>
<protein>
    <submittedName>
        <fullName evidence="2">Uncharacterized protein</fullName>
    </submittedName>
</protein>
<dbReference type="STRING" id="566551.HMPREF0201_02192"/>
<sequence>MPIPIIVGAIAAAAGIYGIAKGVSGAKDHSDAKDLNESAQNMVDSTSAEIDLSRKATNDIIEDYGQRKLRAFNGVINEFIVTFSSLKNVELTSSAELDKLNAGDFTTTTLAGLRQDYQMLKDAGLGLGAGMGSGAALAFGAYNGTMLLATASTGTAISSLSGVAATNATLAWLGGGSLATGGFGMAGGMMVLGGIIAGPALAIFGHILGSKGEEALNNARTNMEQAQTIRAEGLLMVSKLQAIEKVTALANNVFSHTSGRLRGTVHEMKEALESYGEDFKAFPQESKDAVFKSVKYAQLLKAMIDTPILDEDGNLVLSTERRIIDIAAVAEGNKDELDEVIA</sequence>
<comment type="caution">
    <text evidence="2">The sequence shown here is derived from an EMBL/GenBank/DDBJ whole genome shotgun (WGS) entry which is preliminary data.</text>
</comment>